<dbReference type="InterPro" id="IPR029021">
    <property type="entry name" value="Prot-tyrosine_phosphatase-like"/>
</dbReference>
<feature type="domain" description="Tyrosine-protein phosphatase" evidence="1">
    <location>
        <begin position="9"/>
        <end position="47"/>
    </location>
</feature>
<dbReference type="EMBL" id="CAKOGL010000007">
    <property type="protein sequence ID" value="CAH2088292.1"/>
    <property type="molecule type" value="Genomic_DNA"/>
</dbReference>
<name>A0AAU9TR03_EUPED</name>
<accession>A0AAU9TR03</accession>
<gene>
    <name evidence="2" type="ORF">EEDITHA_LOCUS4465</name>
</gene>
<dbReference type="AlphaFoldDB" id="A0AAU9TR03"/>
<sequence>MLQTNQILPGPIVVHGEKDIGRTAAYCVADICLYQIAHTASLSVASTKQAWIELCKKYSAFSETGFRAEKQLHALYDNIKKKARKNMSDDKSQIYKTGGGTFCSKITQIDEKVVTLLTPQFKPLSNEFTQGLSWLFLFYA</sequence>
<proteinExistence type="predicted"/>
<keyword evidence="3" id="KW-1185">Reference proteome</keyword>
<dbReference type="GO" id="GO:0004725">
    <property type="term" value="F:protein tyrosine phosphatase activity"/>
    <property type="evidence" value="ECO:0007669"/>
    <property type="project" value="InterPro"/>
</dbReference>
<dbReference type="InterPro" id="IPR000242">
    <property type="entry name" value="PTP_cat"/>
</dbReference>
<organism evidence="2 3">
    <name type="scientific">Euphydryas editha</name>
    <name type="common">Edith's checkerspot</name>
    <dbReference type="NCBI Taxonomy" id="104508"/>
    <lineage>
        <taxon>Eukaryota</taxon>
        <taxon>Metazoa</taxon>
        <taxon>Ecdysozoa</taxon>
        <taxon>Arthropoda</taxon>
        <taxon>Hexapoda</taxon>
        <taxon>Insecta</taxon>
        <taxon>Pterygota</taxon>
        <taxon>Neoptera</taxon>
        <taxon>Endopterygota</taxon>
        <taxon>Lepidoptera</taxon>
        <taxon>Glossata</taxon>
        <taxon>Ditrysia</taxon>
        <taxon>Papilionoidea</taxon>
        <taxon>Nymphalidae</taxon>
        <taxon>Nymphalinae</taxon>
        <taxon>Euphydryas</taxon>
    </lineage>
</organism>
<evidence type="ECO:0000313" key="2">
    <source>
        <dbReference type="EMBL" id="CAH2088292.1"/>
    </source>
</evidence>
<evidence type="ECO:0000259" key="1">
    <source>
        <dbReference type="Pfam" id="PF00102"/>
    </source>
</evidence>
<dbReference type="Pfam" id="PF00102">
    <property type="entry name" value="Y_phosphatase"/>
    <property type="match status" value="1"/>
</dbReference>
<comment type="caution">
    <text evidence="2">The sequence shown here is derived from an EMBL/GenBank/DDBJ whole genome shotgun (WGS) entry which is preliminary data.</text>
</comment>
<reference evidence="2" key="1">
    <citation type="submission" date="2022-03" db="EMBL/GenBank/DDBJ databases">
        <authorList>
            <person name="Tunstrom K."/>
        </authorList>
    </citation>
    <scope>NUCLEOTIDE SEQUENCE</scope>
</reference>
<protein>
    <recommendedName>
        <fullName evidence="1">Tyrosine-protein phosphatase domain-containing protein</fullName>
    </recommendedName>
</protein>
<dbReference type="SUPFAM" id="SSF52799">
    <property type="entry name" value="(Phosphotyrosine protein) phosphatases II"/>
    <property type="match status" value="1"/>
</dbReference>
<dbReference type="Proteomes" id="UP001153954">
    <property type="component" value="Unassembled WGS sequence"/>
</dbReference>
<dbReference type="Gene3D" id="3.90.190.10">
    <property type="entry name" value="Protein tyrosine phosphatase superfamily"/>
    <property type="match status" value="1"/>
</dbReference>
<evidence type="ECO:0000313" key="3">
    <source>
        <dbReference type="Proteomes" id="UP001153954"/>
    </source>
</evidence>